<comment type="subcellular location">
    <subcellularLocation>
        <location evidence="1 5">Nucleus</location>
    </subcellularLocation>
</comment>
<evidence type="ECO:0000256" key="7">
    <source>
        <dbReference type="SAM" id="MobiDB-lite"/>
    </source>
</evidence>
<dbReference type="InterPro" id="IPR036638">
    <property type="entry name" value="HLH_DNA-bd_sf"/>
</dbReference>
<dbReference type="OrthoDB" id="1926382at2759"/>
<feature type="domain" description="BHLH" evidence="8">
    <location>
        <begin position="296"/>
        <end position="345"/>
    </location>
</feature>
<comment type="caution">
    <text evidence="9">The sequence shown here is derived from an EMBL/GenBank/DDBJ whole genome shotgun (WGS) entry which is preliminary data.</text>
</comment>
<organism evidence="9 10">
    <name type="scientific">Manihot esculenta</name>
    <name type="common">Cassava</name>
    <name type="synonym">Jatropha manihot</name>
    <dbReference type="NCBI Taxonomy" id="3983"/>
    <lineage>
        <taxon>Eukaryota</taxon>
        <taxon>Viridiplantae</taxon>
        <taxon>Streptophyta</taxon>
        <taxon>Embryophyta</taxon>
        <taxon>Tracheophyta</taxon>
        <taxon>Spermatophyta</taxon>
        <taxon>Magnoliopsida</taxon>
        <taxon>eudicotyledons</taxon>
        <taxon>Gunneridae</taxon>
        <taxon>Pentapetalae</taxon>
        <taxon>rosids</taxon>
        <taxon>fabids</taxon>
        <taxon>Malpighiales</taxon>
        <taxon>Euphorbiaceae</taxon>
        <taxon>Crotonoideae</taxon>
        <taxon>Manihoteae</taxon>
        <taxon>Manihot</taxon>
    </lineage>
</organism>
<dbReference type="GO" id="GO:0005634">
    <property type="term" value="C:nucleus"/>
    <property type="evidence" value="ECO:0000318"/>
    <property type="project" value="GO_Central"/>
</dbReference>
<dbReference type="InterPro" id="IPR025610">
    <property type="entry name" value="MYC/MYB_N"/>
</dbReference>
<dbReference type="Gramene" id="Manes.01G054100.1.v8.1">
    <property type="protein sequence ID" value="Manes.01G054100.1.v8.1.CDS.1"/>
    <property type="gene ID" value="Manes.01G054100.v8.1"/>
</dbReference>
<accession>A0A2C9WHX1</accession>
<dbReference type="PROSITE" id="PS50888">
    <property type="entry name" value="BHLH"/>
    <property type="match status" value="1"/>
</dbReference>
<evidence type="ECO:0000256" key="5">
    <source>
        <dbReference type="RuleBase" id="RU369104"/>
    </source>
</evidence>
<dbReference type="OMA" id="AAHINIC"/>
<keyword evidence="2 5" id="KW-0805">Transcription regulation</keyword>
<evidence type="ECO:0000256" key="6">
    <source>
        <dbReference type="SAM" id="Coils"/>
    </source>
</evidence>
<dbReference type="PANTHER" id="PTHR11514">
    <property type="entry name" value="MYC"/>
    <property type="match status" value="1"/>
</dbReference>
<evidence type="ECO:0000259" key="8">
    <source>
        <dbReference type="PROSITE" id="PS50888"/>
    </source>
</evidence>
<feature type="region of interest" description="Disordered" evidence="7">
    <location>
        <begin position="233"/>
        <end position="299"/>
    </location>
</feature>
<dbReference type="PANTHER" id="PTHR11514:SF115">
    <property type="entry name" value="TRANSCRIPTION FACTOR"/>
    <property type="match status" value="1"/>
</dbReference>
<evidence type="ECO:0000313" key="9">
    <source>
        <dbReference type="EMBL" id="OAY59724.1"/>
    </source>
</evidence>
<evidence type="ECO:0000256" key="4">
    <source>
        <dbReference type="ARBA" id="ARBA00023242"/>
    </source>
</evidence>
<evidence type="ECO:0000313" key="10">
    <source>
        <dbReference type="Proteomes" id="UP000091857"/>
    </source>
</evidence>
<dbReference type="Pfam" id="PF00010">
    <property type="entry name" value="HLH"/>
    <property type="match status" value="1"/>
</dbReference>
<dbReference type="EMBL" id="CM004387">
    <property type="protein sequence ID" value="OAY59724.1"/>
    <property type="molecule type" value="Genomic_DNA"/>
</dbReference>
<proteinExistence type="predicted"/>
<dbReference type="InterPro" id="IPR045084">
    <property type="entry name" value="AIB/MYC-like"/>
</dbReference>
<keyword evidence="4 5" id="KW-0539">Nucleus</keyword>
<dbReference type="GO" id="GO:0003700">
    <property type="term" value="F:DNA-binding transcription factor activity"/>
    <property type="evidence" value="ECO:0000318"/>
    <property type="project" value="GO_Central"/>
</dbReference>
<dbReference type="AlphaFoldDB" id="A0A2C9WHX1"/>
<keyword evidence="3 5" id="KW-0804">Transcription</keyword>
<dbReference type="GO" id="GO:0000976">
    <property type="term" value="F:transcription cis-regulatory region binding"/>
    <property type="evidence" value="ECO:0000318"/>
    <property type="project" value="GO_Central"/>
</dbReference>
<dbReference type="Gene3D" id="4.10.280.10">
    <property type="entry name" value="Helix-loop-helix DNA-binding domain"/>
    <property type="match status" value="1"/>
</dbReference>
<keyword evidence="10" id="KW-1185">Reference proteome</keyword>
<feature type="compositionally biased region" description="Low complexity" evidence="7">
    <location>
        <begin position="262"/>
        <end position="271"/>
    </location>
</feature>
<dbReference type="InterPro" id="IPR011598">
    <property type="entry name" value="bHLH_dom"/>
</dbReference>
<dbReference type="Proteomes" id="UP000091857">
    <property type="component" value="Chromosome 1"/>
</dbReference>
<dbReference type="SUPFAM" id="SSF47459">
    <property type="entry name" value="HLH, helix-loop-helix DNA-binding domain"/>
    <property type="match status" value="1"/>
</dbReference>
<reference evidence="10" key="1">
    <citation type="journal article" date="2016" name="Nat. Biotechnol.">
        <title>Sequencing wild and cultivated cassava and related species reveals extensive interspecific hybridization and genetic diversity.</title>
        <authorList>
            <person name="Bredeson J.V."/>
            <person name="Lyons J.B."/>
            <person name="Prochnik S.E."/>
            <person name="Wu G.A."/>
            <person name="Ha C.M."/>
            <person name="Edsinger-Gonzales E."/>
            <person name="Grimwood J."/>
            <person name="Schmutz J."/>
            <person name="Rabbi I.Y."/>
            <person name="Egesi C."/>
            <person name="Nauluvula P."/>
            <person name="Lebot V."/>
            <person name="Ndunguru J."/>
            <person name="Mkamilo G."/>
            <person name="Bart R.S."/>
            <person name="Setter T.L."/>
            <person name="Gleadow R.M."/>
            <person name="Kulakow P."/>
            <person name="Ferguson M.E."/>
            <person name="Rounsley S."/>
            <person name="Rokhsar D.S."/>
        </authorList>
    </citation>
    <scope>NUCLEOTIDE SEQUENCE [LARGE SCALE GENOMIC DNA]</scope>
    <source>
        <strain evidence="10">cv. AM560-2</strain>
    </source>
</reference>
<feature type="compositionally biased region" description="Polar residues" evidence="7">
    <location>
        <begin position="236"/>
        <end position="245"/>
    </location>
</feature>
<dbReference type="GO" id="GO:0046983">
    <property type="term" value="F:protein dimerization activity"/>
    <property type="evidence" value="ECO:0007669"/>
    <property type="project" value="InterPro"/>
</dbReference>
<keyword evidence="6" id="KW-0175">Coiled coil</keyword>
<dbReference type="Pfam" id="PF14215">
    <property type="entry name" value="bHLH-MYC_N"/>
    <property type="match status" value="1"/>
</dbReference>
<protein>
    <recommendedName>
        <fullName evidence="5">Transcription factor</fullName>
        <shortName evidence="5">bHLH transcription factor</shortName>
    </recommendedName>
    <alternativeName>
        <fullName evidence="5">Basic helix-loop-helix protein</fullName>
    </alternativeName>
</protein>
<sequence length="473" mass="52705">MEEIMSPSSPSSLFSFCQESSPSLQQRLHVIIQSGAGWWVYAIFWQASKDAGDRLVLTWADGNFHGSKDFVTEPNNKHIQQKFGLNLEKKLSMEFLAPLGDAMDMDRLIEVDHTNCELFYTVSSTRSFTIGEGILGQAFHSGGFIWLTGDHELQLYECERVKEARLHGILTLACVSTSCGVVELGSSVVIEEDWSLVQLCQSLFGADIACLLSKQPSCKSHLQIPDRSTFHIGMFSSPQKETSPGKQHKGDIKRDPSGSGQGRSSSDSGPPYSEGNYAAGNTNQFQTRGRKPNVKELPLHHVEAERKRRERLNHRFYALRSVVPNVSKMDKASLLADAVTYIKDLKAKVDDLEAKLNTQSNKSKMISANVYENQSTDCMIDPLMPSSSYRANKSMAVDVKIVGSQAMIRVQSLDVNYPAARLMDALRELDFQVHHASFSSINEMVLQDVIVSIPEGLISEKIMESIIFKKMQN</sequence>
<evidence type="ECO:0000256" key="2">
    <source>
        <dbReference type="ARBA" id="ARBA00023015"/>
    </source>
</evidence>
<dbReference type="GO" id="GO:0006355">
    <property type="term" value="P:regulation of DNA-templated transcription"/>
    <property type="evidence" value="ECO:0000318"/>
    <property type="project" value="GO_Central"/>
</dbReference>
<gene>
    <name evidence="9" type="ORF">MANES_01G054100v8</name>
</gene>
<dbReference type="SMR" id="A0A2C9WHX1"/>
<dbReference type="SMART" id="SM00353">
    <property type="entry name" value="HLH"/>
    <property type="match status" value="1"/>
</dbReference>
<dbReference type="STRING" id="3983.A0A2C9WHX1"/>
<feature type="coiled-coil region" evidence="6">
    <location>
        <begin position="335"/>
        <end position="362"/>
    </location>
</feature>
<evidence type="ECO:0000256" key="3">
    <source>
        <dbReference type="ARBA" id="ARBA00023163"/>
    </source>
</evidence>
<name>A0A2C9WHX1_MANES</name>
<evidence type="ECO:0000256" key="1">
    <source>
        <dbReference type="ARBA" id="ARBA00004123"/>
    </source>
</evidence>